<dbReference type="SMART" id="SM00671">
    <property type="entry name" value="SEL1"/>
    <property type="match status" value="5"/>
</dbReference>
<dbReference type="Gene3D" id="3.40.50.10140">
    <property type="entry name" value="Toll/interleukin-1 receptor homology (TIR) domain"/>
    <property type="match status" value="1"/>
</dbReference>
<dbReference type="Proteomes" id="UP000824024">
    <property type="component" value="Unassembled WGS sequence"/>
</dbReference>
<sequence>MRYQIFISYRRDGGESLAALLHERFVRMGYRVFYDVESLRSGNFNEKLLEVISECDDVLVVLPPGGLDRCIADESDWVRREIVHALKCEKNVIPILMRNFSFPENLPDDLKPLVNKNGVSATMEYFDAVVDKLAKQRLTCKPDQEADRQERHIQHLEELAQQGDAAAANEMGIVCEYGSATRVPNLKKAMEYYTKAEKENLAARYNLGDIYERCSIDLTLIHEYGILPDMELMEEKNTVVLKESLKKKALEYYQSAADEKYAPALYKMGSIYEAGANDVERAFTYYRQSATQKYLPALNALGWMYRNGIGTSQDLEKAEDCYKEAAEAGYPAAIYNYAHMLETRDPEKAMNLYKQVAYGENALPCAVYALGRQYEFVLRDMRNAISCYEKAAKSGMEEARDDLERCRNTLA</sequence>
<protein>
    <submittedName>
        <fullName evidence="2">SEL1-like repeat protein</fullName>
    </submittedName>
</protein>
<dbReference type="PANTHER" id="PTHR11102">
    <property type="entry name" value="SEL-1-LIKE PROTEIN"/>
    <property type="match status" value="1"/>
</dbReference>
<dbReference type="AlphaFoldDB" id="A0A9D2D534"/>
<dbReference type="GO" id="GO:0007165">
    <property type="term" value="P:signal transduction"/>
    <property type="evidence" value="ECO:0007669"/>
    <property type="project" value="InterPro"/>
</dbReference>
<dbReference type="PANTHER" id="PTHR11102:SF160">
    <property type="entry name" value="ERAD-ASSOCIATED E3 UBIQUITIN-PROTEIN LIGASE COMPONENT HRD3"/>
    <property type="match status" value="1"/>
</dbReference>
<evidence type="ECO:0000313" key="3">
    <source>
        <dbReference type="Proteomes" id="UP000824024"/>
    </source>
</evidence>
<reference evidence="2" key="2">
    <citation type="submission" date="2021-04" db="EMBL/GenBank/DDBJ databases">
        <authorList>
            <person name="Gilroy R."/>
        </authorList>
    </citation>
    <scope>NUCLEOTIDE SEQUENCE</scope>
    <source>
        <strain evidence="2">CHK192-9172</strain>
    </source>
</reference>
<dbReference type="Pfam" id="PF08238">
    <property type="entry name" value="Sel1"/>
    <property type="match status" value="6"/>
</dbReference>
<proteinExistence type="predicted"/>
<gene>
    <name evidence="2" type="ORF">IAA08_12595</name>
</gene>
<dbReference type="PROSITE" id="PS50104">
    <property type="entry name" value="TIR"/>
    <property type="match status" value="1"/>
</dbReference>
<feature type="domain" description="TIR" evidence="1">
    <location>
        <begin position="1"/>
        <end position="137"/>
    </location>
</feature>
<evidence type="ECO:0000259" key="1">
    <source>
        <dbReference type="PROSITE" id="PS50104"/>
    </source>
</evidence>
<dbReference type="SUPFAM" id="SSF52200">
    <property type="entry name" value="Toll/Interleukin receptor TIR domain"/>
    <property type="match status" value="1"/>
</dbReference>
<accession>A0A9D2D534</accession>
<organism evidence="2 3">
    <name type="scientific">Candidatus Eubacterium avistercoris</name>
    <dbReference type="NCBI Taxonomy" id="2838567"/>
    <lineage>
        <taxon>Bacteria</taxon>
        <taxon>Bacillati</taxon>
        <taxon>Bacillota</taxon>
        <taxon>Clostridia</taxon>
        <taxon>Eubacteriales</taxon>
        <taxon>Eubacteriaceae</taxon>
        <taxon>Eubacterium</taxon>
    </lineage>
</organism>
<comment type="caution">
    <text evidence="2">The sequence shown here is derived from an EMBL/GenBank/DDBJ whole genome shotgun (WGS) entry which is preliminary data.</text>
</comment>
<dbReference type="InterPro" id="IPR050767">
    <property type="entry name" value="Sel1_AlgK"/>
</dbReference>
<dbReference type="Pfam" id="PF13676">
    <property type="entry name" value="TIR_2"/>
    <property type="match status" value="1"/>
</dbReference>
<dbReference type="InterPro" id="IPR006597">
    <property type="entry name" value="Sel1-like"/>
</dbReference>
<name>A0A9D2D534_9FIRM</name>
<dbReference type="SMART" id="SM00255">
    <property type="entry name" value="TIR"/>
    <property type="match status" value="1"/>
</dbReference>
<dbReference type="SUPFAM" id="SSF81901">
    <property type="entry name" value="HCP-like"/>
    <property type="match status" value="2"/>
</dbReference>
<reference evidence="2" key="1">
    <citation type="journal article" date="2021" name="PeerJ">
        <title>Extensive microbial diversity within the chicken gut microbiome revealed by metagenomics and culture.</title>
        <authorList>
            <person name="Gilroy R."/>
            <person name="Ravi A."/>
            <person name="Getino M."/>
            <person name="Pursley I."/>
            <person name="Horton D.L."/>
            <person name="Alikhan N.F."/>
            <person name="Baker D."/>
            <person name="Gharbi K."/>
            <person name="Hall N."/>
            <person name="Watson M."/>
            <person name="Adriaenssens E.M."/>
            <person name="Foster-Nyarko E."/>
            <person name="Jarju S."/>
            <person name="Secka A."/>
            <person name="Antonio M."/>
            <person name="Oren A."/>
            <person name="Chaudhuri R.R."/>
            <person name="La Ragione R."/>
            <person name="Hildebrand F."/>
            <person name="Pallen M.J."/>
        </authorList>
    </citation>
    <scope>NUCLEOTIDE SEQUENCE</scope>
    <source>
        <strain evidence="2">CHK192-9172</strain>
    </source>
</reference>
<dbReference type="InterPro" id="IPR011990">
    <property type="entry name" value="TPR-like_helical_dom_sf"/>
</dbReference>
<evidence type="ECO:0000313" key="2">
    <source>
        <dbReference type="EMBL" id="HIZ08761.1"/>
    </source>
</evidence>
<dbReference type="InterPro" id="IPR035897">
    <property type="entry name" value="Toll_tir_struct_dom_sf"/>
</dbReference>
<dbReference type="Gene3D" id="1.25.40.10">
    <property type="entry name" value="Tetratricopeptide repeat domain"/>
    <property type="match status" value="2"/>
</dbReference>
<dbReference type="EMBL" id="DXCH01000335">
    <property type="protein sequence ID" value="HIZ08761.1"/>
    <property type="molecule type" value="Genomic_DNA"/>
</dbReference>
<dbReference type="InterPro" id="IPR000157">
    <property type="entry name" value="TIR_dom"/>
</dbReference>